<dbReference type="Proteomes" id="UP000187735">
    <property type="component" value="Chromosome"/>
</dbReference>
<name>A0A1P8WES8_9PLAN</name>
<feature type="transmembrane region" description="Helical" evidence="1">
    <location>
        <begin position="36"/>
        <end position="55"/>
    </location>
</feature>
<evidence type="ECO:0000313" key="2">
    <source>
        <dbReference type="EMBL" id="APZ92549.1"/>
    </source>
</evidence>
<dbReference type="AlphaFoldDB" id="A0A1P8WES8"/>
<organism evidence="2 3">
    <name type="scientific">Fuerstiella marisgermanici</name>
    <dbReference type="NCBI Taxonomy" id="1891926"/>
    <lineage>
        <taxon>Bacteria</taxon>
        <taxon>Pseudomonadati</taxon>
        <taxon>Planctomycetota</taxon>
        <taxon>Planctomycetia</taxon>
        <taxon>Planctomycetales</taxon>
        <taxon>Planctomycetaceae</taxon>
        <taxon>Fuerstiella</taxon>
    </lineage>
</organism>
<evidence type="ECO:0000313" key="3">
    <source>
        <dbReference type="Proteomes" id="UP000187735"/>
    </source>
</evidence>
<dbReference type="OrthoDB" id="218268at2"/>
<keyword evidence="1" id="KW-1133">Transmembrane helix</keyword>
<proteinExistence type="predicted"/>
<keyword evidence="1" id="KW-0812">Transmembrane</keyword>
<gene>
    <name evidence="2" type="ORF">Fuma_02160</name>
</gene>
<evidence type="ECO:0000256" key="1">
    <source>
        <dbReference type="SAM" id="Phobius"/>
    </source>
</evidence>
<sequence>MTDQSPTIDKPLFSAVEVEQFEADDVVAGSAIGRMLSFLFLYTVLAMTFVVWWTFDSVTVDSAAAEANAAAAEHDDDHDH</sequence>
<keyword evidence="1" id="KW-0472">Membrane</keyword>
<dbReference type="RefSeq" id="WP_077024157.1">
    <property type="nucleotide sequence ID" value="NZ_CP017641.1"/>
</dbReference>
<dbReference type="EMBL" id="CP017641">
    <property type="protein sequence ID" value="APZ92549.1"/>
    <property type="molecule type" value="Genomic_DNA"/>
</dbReference>
<keyword evidence="3" id="KW-1185">Reference proteome</keyword>
<reference evidence="2 3" key="1">
    <citation type="journal article" date="2016" name="Front. Microbiol.">
        <title>Fuerstia marisgermanicae gen. nov., sp. nov., an Unusual Member of the Phylum Planctomycetes from the German Wadden Sea.</title>
        <authorList>
            <person name="Kohn T."/>
            <person name="Heuer A."/>
            <person name="Jogler M."/>
            <person name="Vollmers J."/>
            <person name="Boedeker C."/>
            <person name="Bunk B."/>
            <person name="Rast P."/>
            <person name="Borchert D."/>
            <person name="Glockner I."/>
            <person name="Freese H.M."/>
            <person name="Klenk H.P."/>
            <person name="Overmann J."/>
            <person name="Kaster A.K."/>
            <person name="Rohde M."/>
            <person name="Wiegand S."/>
            <person name="Jogler C."/>
        </authorList>
    </citation>
    <scope>NUCLEOTIDE SEQUENCE [LARGE SCALE GENOMIC DNA]</scope>
    <source>
        <strain evidence="2 3">NH11</strain>
    </source>
</reference>
<dbReference type="KEGG" id="fmr:Fuma_02160"/>
<accession>A0A1P8WES8</accession>
<protein>
    <submittedName>
        <fullName evidence="2">Uncharacterized protein</fullName>
    </submittedName>
</protein>